<reference evidence="8 9" key="1">
    <citation type="submission" date="2020-08" db="EMBL/GenBank/DDBJ databases">
        <title>Genomic Encyclopedia of Type Strains, Phase IV (KMG-IV): sequencing the most valuable type-strain genomes for metagenomic binning, comparative biology and taxonomic classification.</title>
        <authorList>
            <person name="Goeker M."/>
        </authorList>
    </citation>
    <scope>NUCLEOTIDE SEQUENCE [LARGE SCALE GENOMIC DNA]</scope>
    <source>
        <strain evidence="8 9">DSM 103377</strain>
    </source>
</reference>
<feature type="transmembrane region" description="Helical" evidence="7">
    <location>
        <begin position="6"/>
        <end position="25"/>
    </location>
</feature>
<keyword evidence="4 7" id="KW-0812">Transmembrane</keyword>
<dbReference type="GO" id="GO:0005886">
    <property type="term" value="C:plasma membrane"/>
    <property type="evidence" value="ECO:0007669"/>
    <property type="project" value="UniProtKB-SubCell"/>
</dbReference>
<keyword evidence="5 7" id="KW-1133">Transmembrane helix</keyword>
<name>A0A840WJL3_9RHOB</name>
<evidence type="ECO:0000256" key="4">
    <source>
        <dbReference type="ARBA" id="ARBA00022692"/>
    </source>
</evidence>
<feature type="transmembrane region" description="Helical" evidence="7">
    <location>
        <begin position="109"/>
        <end position="134"/>
    </location>
</feature>
<dbReference type="PANTHER" id="PTHR30086">
    <property type="entry name" value="ARGININE EXPORTER PROTEIN ARGO"/>
    <property type="match status" value="1"/>
</dbReference>
<keyword evidence="3" id="KW-1003">Cell membrane</keyword>
<evidence type="ECO:0000256" key="3">
    <source>
        <dbReference type="ARBA" id="ARBA00022475"/>
    </source>
</evidence>
<accession>A0A840WJL3</accession>
<evidence type="ECO:0000256" key="7">
    <source>
        <dbReference type="SAM" id="Phobius"/>
    </source>
</evidence>
<evidence type="ECO:0000313" key="8">
    <source>
        <dbReference type="EMBL" id="MBB5515288.1"/>
    </source>
</evidence>
<evidence type="ECO:0000256" key="2">
    <source>
        <dbReference type="ARBA" id="ARBA00007928"/>
    </source>
</evidence>
<organism evidence="8 9">
    <name type="scientific">Rubricella aquisinus</name>
    <dbReference type="NCBI Taxonomy" id="2028108"/>
    <lineage>
        <taxon>Bacteria</taxon>
        <taxon>Pseudomonadati</taxon>
        <taxon>Pseudomonadota</taxon>
        <taxon>Alphaproteobacteria</taxon>
        <taxon>Rhodobacterales</taxon>
        <taxon>Paracoccaceae</taxon>
        <taxon>Rubricella</taxon>
    </lineage>
</organism>
<dbReference type="Proteomes" id="UP000553766">
    <property type="component" value="Unassembled WGS sequence"/>
</dbReference>
<dbReference type="PANTHER" id="PTHR30086:SF14">
    <property type="entry name" value="HOMOSERINE_HOMOSERINE LACTONE EFFLUX PROTEIN"/>
    <property type="match status" value="1"/>
</dbReference>
<sequence>MIGPEFLITALIVVLAPGTGVVYTLSVALTRGWRAMVAAAVGCTFGIVPHLVAAILGLAAILHASALAFQIVKFAGVAFLLYMAWMTLREAGAMNVGAQTTPRTYLKTGLRAVAINVLNPKLSLFFLAFLPQFIQPGASNETVQMAVMGGAFMALTFAVFLLYGFAAAAARRHVLGNVTVMKWLRRVFAMAFGALALRLAAETR</sequence>
<dbReference type="RefSeq" id="WP_184009715.1">
    <property type="nucleotide sequence ID" value="NZ_JACIJS010000003.1"/>
</dbReference>
<keyword evidence="9" id="KW-1185">Reference proteome</keyword>
<comment type="subcellular location">
    <subcellularLocation>
        <location evidence="1">Cell membrane</location>
        <topology evidence="1">Multi-pass membrane protein</topology>
    </subcellularLocation>
</comment>
<dbReference type="InterPro" id="IPR001123">
    <property type="entry name" value="LeuE-type"/>
</dbReference>
<comment type="similarity">
    <text evidence="2">Belongs to the Rht family.</text>
</comment>
<proteinExistence type="inferred from homology"/>
<keyword evidence="6 7" id="KW-0472">Membrane</keyword>
<evidence type="ECO:0000256" key="5">
    <source>
        <dbReference type="ARBA" id="ARBA00022989"/>
    </source>
</evidence>
<dbReference type="AlphaFoldDB" id="A0A840WJL3"/>
<evidence type="ECO:0000313" key="9">
    <source>
        <dbReference type="Proteomes" id="UP000553766"/>
    </source>
</evidence>
<dbReference type="EMBL" id="JACIJS010000003">
    <property type="protein sequence ID" value="MBB5515288.1"/>
    <property type="molecule type" value="Genomic_DNA"/>
</dbReference>
<dbReference type="PIRSF" id="PIRSF006324">
    <property type="entry name" value="LeuE"/>
    <property type="match status" value="1"/>
</dbReference>
<evidence type="ECO:0000256" key="6">
    <source>
        <dbReference type="ARBA" id="ARBA00023136"/>
    </source>
</evidence>
<dbReference type="GO" id="GO:0042970">
    <property type="term" value="F:homoserine transmembrane transporter activity"/>
    <property type="evidence" value="ECO:0007669"/>
    <property type="project" value="TreeGrafter"/>
</dbReference>
<protein>
    <submittedName>
        <fullName evidence="8">Threonine/homoserine/homoserine lactone efflux protein</fullName>
    </submittedName>
</protein>
<dbReference type="Pfam" id="PF01810">
    <property type="entry name" value="LysE"/>
    <property type="match status" value="1"/>
</dbReference>
<feature type="transmembrane region" description="Helical" evidence="7">
    <location>
        <begin position="37"/>
        <end position="61"/>
    </location>
</feature>
<feature type="transmembrane region" description="Helical" evidence="7">
    <location>
        <begin position="67"/>
        <end position="88"/>
    </location>
</feature>
<gene>
    <name evidence="8" type="ORF">FHS89_001298</name>
</gene>
<comment type="caution">
    <text evidence="8">The sequence shown here is derived from an EMBL/GenBank/DDBJ whole genome shotgun (WGS) entry which is preliminary data.</text>
</comment>
<feature type="transmembrane region" description="Helical" evidence="7">
    <location>
        <begin position="146"/>
        <end position="171"/>
    </location>
</feature>
<evidence type="ECO:0000256" key="1">
    <source>
        <dbReference type="ARBA" id="ARBA00004651"/>
    </source>
</evidence>